<gene>
    <name evidence="1" type="ORF">GMARGA_LOCUS40179</name>
</gene>
<evidence type="ECO:0000313" key="1">
    <source>
        <dbReference type="EMBL" id="CAG8850366.1"/>
    </source>
</evidence>
<organism evidence="1 2">
    <name type="scientific">Gigaspora margarita</name>
    <dbReference type="NCBI Taxonomy" id="4874"/>
    <lineage>
        <taxon>Eukaryota</taxon>
        <taxon>Fungi</taxon>
        <taxon>Fungi incertae sedis</taxon>
        <taxon>Mucoromycota</taxon>
        <taxon>Glomeromycotina</taxon>
        <taxon>Glomeromycetes</taxon>
        <taxon>Diversisporales</taxon>
        <taxon>Gigasporaceae</taxon>
        <taxon>Gigaspora</taxon>
    </lineage>
</organism>
<evidence type="ECO:0000313" key="2">
    <source>
        <dbReference type="Proteomes" id="UP000789901"/>
    </source>
</evidence>
<dbReference type="EMBL" id="CAJVQB010100711">
    <property type="protein sequence ID" value="CAG8850366.1"/>
    <property type="molecule type" value="Genomic_DNA"/>
</dbReference>
<comment type="caution">
    <text evidence="1">The sequence shown here is derived from an EMBL/GenBank/DDBJ whole genome shotgun (WGS) entry which is preliminary data.</text>
</comment>
<accession>A0ABN7X823</accession>
<proteinExistence type="predicted"/>
<keyword evidence="2" id="KW-1185">Reference proteome</keyword>
<name>A0ABN7X823_GIGMA</name>
<protein>
    <submittedName>
        <fullName evidence="1">29790_t:CDS:1</fullName>
    </submittedName>
</protein>
<feature type="non-terminal residue" evidence="1">
    <location>
        <position position="136"/>
    </location>
</feature>
<reference evidence="1 2" key="1">
    <citation type="submission" date="2021-06" db="EMBL/GenBank/DDBJ databases">
        <authorList>
            <person name="Kallberg Y."/>
            <person name="Tangrot J."/>
            <person name="Rosling A."/>
        </authorList>
    </citation>
    <scope>NUCLEOTIDE SEQUENCE [LARGE SCALE GENOMIC DNA]</scope>
    <source>
        <strain evidence="1 2">120-4 pot B 10/14</strain>
    </source>
</reference>
<sequence>MNSKHFLENTDLDNNNKTSSDIDISDDENSLNVLNDNYELPNDNITSQGQITRFATRLRHTEKNMNIIIRADIVCCRAGAAIVVRWMKKNKYSVRSVNLEHNHLLDSAAIKFDPGHHRLSHNENAHIQMLHDSGVP</sequence>
<dbReference type="Proteomes" id="UP000789901">
    <property type="component" value="Unassembled WGS sequence"/>
</dbReference>